<keyword evidence="4" id="KW-0378">Hydrolase</keyword>
<dbReference type="FunFam" id="3.40.50.10810:FF:000015">
    <property type="entry name" value="lymphoid-specific helicase isoform X1"/>
    <property type="match status" value="1"/>
</dbReference>
<evidence type="ECO:0000313" key="12">
    <source>
        <dbReference type="EMBL" id="CDK25034.1"/>
    </source>
</evidence>
<dbReference type="EMBL" id="HG793125">
    <property type="protein sequence ID" value="CDK25034.1"/>
    <property type="molecule type" value="Genomic_DNA"/>
</dbReference>
<name>W6MG91_9ASCO</name>
<dbReference type="HOGENOM" id="CLU_000315_17_3_1"/>
<dbReference type="PROSITE" id="PS51194">
    <property type="entry name" value="HELICASE_CTER"/>
    <property type="match status" value="1"/>
</dbReference>
<dbReference type="GO" id="GO:0005634">
    <property type="term" value="C:nucleus"/>
    <property type="evidence" value="ECO:0007669"/>
    <property type="project" value="UniProtKB-SubCell"/>
</dbReference>
<organism evidence="12 13">
    <name type="scientific">Kuraishia capsulata CBS 1993</name>
    <dbReference type="NCBI Taxonomy" id="1382522"/>
    <lineage>
        <taxon>Eukaryota</taxon>
        <taxon>Fungi</taxon>
        <taxon>Dikarya</taxon>
        <taxon>Ascomycota</taxon>
        <taxon>Saccharomycotina</taxon>
        <taxon>Pichiomycetes</taxon>
        <taxon>Pichiales</taxon>
        <taxon>Pichiaceae</taxon>
        <taxon>Kuraishia</taxon>
    </lineage>
</organism>
<dbReference type="InterPro" id="IPR014001">
    <property type="entry name" value="Helicase_ATP-bd"/>
</dbReference>
<dbReference type="STRING" id="1382522.W6MG91"/>
<reference evidence="12" key="2">
    <citation type="submission" date="2014-02" db="EMBL/GenBank/DDBJ databases">
        <title>Complete DNA sequence of /Kuraishia capsulata/ illustrates novel genomic features among budding yeasts (/Saccharomycotina/).</title>
        <authorList>
            <person name="Morales L."/>
            <person name="Noel B."/>
            <person name="Porcel B."/>
            <person name="Marcet-Houben M."/>
            <person name="Hullo M-F."/>
            <person name="Sacerdot C."/>
            <person name="Tekaia F."/>
            <person name="Leh-Louis V."/>
            <person name="Despons L."/>
            <person name="Khanna V."/>
            <person name="Aury J-M."/>
            <person name="Barbe V."/>
            <person name="Couloux A."/>
            <person name="Labadie K."/>
            <person name="Pelletier E."/>
            <person name="Souciet J-L."/>
            <person name="Boekhout T."/>
            <person name="Gabaldon T."/>
            <person name="Wincker P."/>
            <person name="Dujon B."/>
        </authorList>
    </citation>
    <scope>NUCLEOTIDE SEQUENCE</scope>
    <source>
        <strain evidence="12">CBS 1993</strain>
    </source>
</reference>
<dbReference type="AlphaFoldDB" id="W6MG91"/>
<dbReference type="GO" id="GO:0070987">
    <property type="term" value="P:error-free translesion synthesis"/>
    <property type="evidence" value="ECO:0007669"/>
    <property type="project" value="EnsemblFungi"/>
</dbReference>
<evidence type="ECO:0000259" key="10">
    <source>
        <dbReference type="PROSITE" id="PS51192"/>
    </source>
</evidence>
<dbReference type="Proteomes" id="UP000019384">
    <property type="component" value="Unassembled WGS sequence"/>
</dbReference>
<evidence type="ECO:0000256" key="9">
    <source>
        <dbReference type="SAM" id="MobiDB-lite"/>
    </source>
</evidence>
<dbReference type="OrthoDB" id="5857104at2759"/>
<dbReference type="Gene3D" id="3.40.50.10810">
    <property type="entry name" value="Tandem AAA-ATPase domain"/>
    <property type="match status" value="1"/>
</dbReference>
<evidence type="ECO:0000256" key="3">
    <source>
        <dbReference type="ARBA" id="ARBA00022741"/>
    </source>
</evidence>
<evidence type="ECO:0000313" key="13">
    <source>
        <dbReference type="Proteomes" id="UP000019384"/>
    </source>
</evidence>
<dbReference type="InterPro" id="IPR000330">
    <property type="entry name" value="SNF2_N"/>
</dbReference>
<feature type="region of interest" description="Disordered" evidence="9">
    <location>
        <begin position="79"/>
        <end position="138"/>
    </location>
</feature>
<dbReference type="CDD" id="cd18793">
    <property type="entry name" value="SF2_C_SNF"/>
    <property type="match status" value="1"/>
</dbReference>
<keyword evidence="5" id="KW-0347">Helicase</keyword>
<evidence type="ECO:0000256" key="1">
    <source>
        <dbReference type="ARBA" id="ARBA00004123"/>
    </source>
</evidence>
<gene>
    <name evidence="12" type="ORF">KUCA_T00001001001</name>
</gene>
<dbReference type="InterPro" id="IPR027417">
    <property type="entry name" value="P-loop_NTPase"/>
</dbReference>
<feature type="domain" description="Helicase C-terminal" evidence="11">
    <location>
        <begin position="523"/>
        <end position="691"/>
    </location>
</feature>
<sequence length="763" mass="87049">MTVTEVLELQEDQEESARILAAIKEQQDLESEIKDDEQQREFTGMSSSKKLKRLQDLVKKSQVFSAIIADTLLESTLNKKEEPRNEIKEPVTKKARRGRSATGKSHQFVPLGLSSESSLTKDKLEQASSSQKSDARGYSQPKMLKNCTLRDYQLSGMEWLITLYENGLNGILADEMGLGKTLQSIAMLAFLYEQGIKGPFLISCPLSTLSNWVDEIKRFAPSMPVLAYTGDKATRKSLRDEHFSRNEDLGIVVVSYEISILDSKYFNGVDWRFLIVDEGHRLKNADCMLIRQLKRIRTSNRLLLTGTPLQNNLRELWSLLNFILPDVFPDVQMFEQWFDFSSLQELKDDDGDDQFNELVNAEIQKSLISSLHTILKPFLLRRLKRDVVKGLPPKREYIIYGTLTDSQKMLYTAALKKELSHEISRFGFKEYLRANKIRFARGGDKSTVDSFLNSVLEGEETPTPRSLVPHWNKVKHEIDQKKTLNAIMQLRLVCDSPYLFYFPWEDETKVDAALVENSCKMTILNQLVPALIKKGHRVLIFTQFVKMLDLIHDWCATYMGYNVCRIDGSSSQEERQSEIHSFNNTDEGSESPQVFLLSTRAGGLGINLTAADSVVLFDSDWNPQVDLQAMDRVHRIGQTKPVVIYRLAVSNTVEEVLLARADSKRILEKLVIQMGQFRALTRLSSDQQKMSAGDKSSKQQLYEELDTLLRVKNFGGKHVQDNELSTEEMEELLDRNSAAYEPGRELSSKFSHITLFETVSSLE</sequence>
<feature type="compositionally biased region" description="Basic and acidic residues" evidence="9">
    <location>
        <begin position="79"/>
        <end position="92"/>
    </location>
</feature>
<keyword evidence="6" id="KW-0067">ATP-binding</keyword>
<dbReference type="GO" id="GO:0016787">
    <property type="term" value="F:hydrolase activity"/>
    <property type="evidence" value="ECO:0007669"/>
    <property type="project" value="UniProtKB-KW"/>
</dbReference>
<evidence type="ECO:0000256" key="5">
    <source>
        <dbReference type="ARBA" id="ARBA00022806"/>
    </source>
</evidence>
<dbReference type="InterPro" id="IPR001650">
    <property type="entry name" value="Helicase_C-like"/>
</dbReference>
<evidence type="ECO:0000256" key="2">
    <source>
        <dbReference type="ARBA" id="ARBA00007025"/>
    </source>
</evidence>
<evidence type="ECO:0000259" key="11">
    <source>
        <dbReference type="PROSITE" id="PS51194"/>
    </source>
</evidence>
<dbReference type="PANTHER" id="PTHR10799">
    <property type="entry name" value="SNF2/RAD54 HELICASE FAMILY"/>
    <property type="match status" value="1"/>
</dbReference>
<dbReference type="GO" id="GO:0004386">
    <property type="term" value="F:helicase activity"/>
    <property type="evidence" value="ECO:0007669"/>
    <property type="project" value="UniProtKB-KW"/>
</dbReference>
<dbReference type="GO" id="GO:0006312">
    <property type="term" value="P:mitotic recombination"/>
    <property type="evidence" value="ECO:0007669"/>
    <property type="project" value="EnsemblFungi"/>
</dbReference>
<dbReference type="GeneID" id="34518437"/>
<dbReference type="Pfam" id="PF00176">
    <property type="entry name" value="SNF2-rel_dom"/>
    <property type="match status" value="1"/>
</dbReference>
<dbReference type="Pfam" id="PF00271">
    <property type="entry name" value="Helicase_C"/>
    <property type="match status" value="1"/>
</dbReference>
<keyword evidence="13" id="KW-1185">Reference proteome</keyword>
<evidence type="ECO:0000256" key="4">
    <source>
        <dbReference type="ARBA" id="ARBA00022801"/>
    </source>
</evidence>
<accession>W6MG91</accession>
<evidence type="ECO:0000256" key="7">
    <source>
        <dbReference type="ARBA" id="ARBA00023054"/>
    </source>
</evidence>
<dbReference type="PROSITE" id="PS51192">
    <property type="entry name" value="HELICASE_ATP_BIND_1"/>
    <property type="match status" value="1"/>
</dbReference>
<dbReference type="SMART" id="SM00490">
    <property type="entry name" value="HELICc"/>
    <property type="match status" value="1"/>
</dbReference>
<dbReference type="Gene3D" id="3.40.50.300">
    <property type="entry name" value="P-loop containing nucleotide triphosphate hydrolases"/>
    <property type="match status" value="1"/>
</dbReference>
<dbReference type="SUPFAM" id="SSF52540">
    <property type="entry name" value="P-loop containing nucleoside triphosphate hydrolases"/>
    <property type="match status" value="2"/>
</dbReference>
<dbReference type="RefSeq" id="XP_022457049.1">
    <property type="nucleotide sequence ID" value="XM_022605597.1"/>
</dbReference>
<evidence type="ECO:0000256" key="8">
    <source>
        <dbReference type="ARBA" id="ARBA00023242"/>
    </source>
</evidence>
<evidence type="ECO:0000256" key="6">
    <source>
        <dbReference type="ARBA" id="ARBA00022840"/>
    </source>
</evidence>
<feature type="domain" description="Helicase ATP-binding" evidence="10">
    <location>
        <begin position="161"/>
        <end position="326"/>
    </location>
</feature>
<protein>
    <submittedName>
        <fullName evidence="12">Uncharacterized protein</fullName>
    </submittedName>
</protein>
<comment type="subcellular location">
    <subcellularLocation>
        <location evidence="1">Nucleus</location>
    </subcellularLocation>
</comment>
<proteinExistence type="inferred from homology"/>
<keyword evidence="8" id="KW-0539">Nucleus</keyword>
<dbReference type="InterPro" id="IPR038718">
    <property type="entry name" value="SNF2-like_sf"/>
</dbReference>
<dbReference type="SMART" id="SM00487">
    <property type="entry name" value="DEXDc"/>
    <property type="match status" value="1"/>
</dbReference>
<keyword evidence="7" id="KW-0175">Coiled coil</keyword>
<dbReference type="InterPro" id="IPR049730">
    <property type="entry name" value="SNF2/RAD54-like_C"/>
</dbReference>
<dbReference type="GO" id="GO:0005524">
    <property type="term" value="F:ATP binding"/>
    <property type="evidence" value="ECO:0007669"/>
    <property type="project" value="UniProtKB-KW"/>
</dbReference>
<comment type="similarity">
    <text evidence="2">Belongs to the SNF2/RAD54 helicase family.</text>
</comment>
<reference evidence="12" key="1">
    <citation type="submission" date="2013-12" db="EMBL/GenBank/DDBJ databases">
        <authorList>
            <person name="Genoscope - CEA"/>
        </authorList>
    </citation>
    <scope>NUCLEOTIDE SEQUENCE</scope>
    <source>
        <strain evidence="12">CBS 1993</strain>
    </source>
</reference>
<keyword evidence="3" id="KW-0547">Nucleotide-binding</keyword>